<keyword evidence="3" id="KW-1185">Reference proteome</keyword>
<feature type="transmembrane region" description="Helical" evidence="1">
    <location>
        <begin position="24"/>
        <end position="50"/>
    </location>
</feature>
<feature type="transmembrane region" description="Helical" evidence="1">
    <location>
        <begin position="70"/>
        <end position="88"/>
    </location>
</feature>
<name>A0A1I2IWP3_9BACT</name>
<feature type="transmembrane region" description="Helical" evidence="1">
    <location>
        <begin position="158"/>
        <end position="175"/>
    </location>
</feature>
<dbReference type="AlphaFoldDB" id="A0A1I2IWP3"/>
<dbReference type="Proteomes" id="UP000198964">
    <property type="component" value="Unassembled WGS sequence"/>
</dbReference>
<evidence type="ECO:0000256" key="1">
    <source>
        <dbReference type="SAM" id="Phobius"/>
    </source>
</evidence>
<gene>
    <name evidence="2" type="ORF">SAMN05216283_10741</name>
</gene>
<keyword evidence="1" id="KW-0472">Membrane</keyword>
<evidence type="ECO:0000313" key="2">
    <source>
        <dbReference type="EMBL" id="SFF46902.1"/>
    </source>
</evidence>
<protein>
    <recommendedName>
        <fullName evidence="4">DUF973 family protein</fullName>
    </recommendedName>
</protein>
<feature type="transmembrane region" description="Helical" evidence="1">
    <location>
        <begin position="181"/>
        <end position="200"/>
    </location>
</feature>
<feature type="transmembrane region" description="Helical" evidence="1">
    <location>
        <begin position="134"/>
        <end position="151"/>
    </location>
</feature>
<dbReference type="STRING" id="655355.SAMN05216283_10741"/>
<keyword evidence="1" id="KW-0812">Transmembrane</keyword>
<sequence>MKTTNQYLDEIKEIKKMMEQSTRFLSLSGLSGVLIGIYALIGAFIAYKMIYLPGPLEYRKVYANEITNELFLLAGLVLLVSLSTVFWLTFSKIRNTNQKFWSASSRRLLINLAIPLITGGILILIFSYRGVHAVIAPFCLIFYGLALVNAAKYTRQEIFYMGLVEIGLGLLSAVFPGMGIVFWALGFGLVHIIYGTVMHFRYDRKIEQA</sequence>
<reference evidence="2 3" key="1">
    <citation type="submission" date="2016-10" db="EMBL/GenBank/DDBJ databases">
        <authorList>
            <person name="de Groot N.N."/>
        </authorList>
    </citation>
    <scope>NUCLEOTIDE SEQUENCE [LARGE SCALE GENOMIC DNA]</scope>
    <source>
        <strain evidence="2 3">CGMCC 1.9156</strain>
    </source>
</reference>
<evidence type="ECO:0008006" key="4">
    <source>
        <dbReference type="Google" id="ProtNLM"/>
    </source>
</evidence>
<proteinExistence type="predicted"/>
<dbReference type="EMBL" id="FONW01000007">
    <property type="protein sequence ID" value="SFF46902.1"/>
    <property type="molecule type" value="Genomic_DNA"/>
</dbReference>
<keyword evidence="1" id="KW-1133">Transmembrane helix</keyword>
<dbReference type="RefSeq" id="WP_093920378.1">
    <property type="nucleotide sequence ID" value="NZ_FONW01000007.1"/>
</dbReference>
<accession>A0A1I2IWP3</accession>
<evidence type="ECO:0000313" key="3">
    <source>
        <dbReference type="Proteomes" id="UP000198964"/>
    </source>
</evidence>
<feature type="transmembrane region" description="Helical" evidence="1">
    <location>
        <begin position="108"/>
        <end position="128"/>
    </location>
</feature>
<organism evidence="2 3">
    <name type="scientific">Sunxiuqinia elliptica</name>
    <dbReference type="NCBI Taxonomy" id="655355"/>
    <lineage>
        <taxon>Bacteria</taxon>
        <taxon>Pseudomonadati</taxon>
        <taxon>Bacteroidota</taxon>
        <taxon>Bacteroidia</taxon>
        <taxon>Marinilabiliales</taxon>
        <taxon>Prolixibacteraceae</taxon>
        <taxon>Sunxiuqinia</taxon>
    </lineage>
</organism>